<gene>
    <name evidence="1" type="ORF">MM415A01865_0007</name>
    <name evidence="2" type="ORF">MM415B02515_0003</name>
</gene>
<organism evidence="2">
    <name type="scientific">viral metagenome</name>
    <dbReference type="NCBI Taxonomy" id="1070528"/>
    <lineage>
        <taxon>unclassified sequences</taxon>
        <taxon>metagenomes</taxon>
        <taxon>organismal metagenomes</taxon>
    </lineage>
</organism>
<reference evidence="2" key="1">
    <citation type="submission" date="2020-03" db="EMBL/GenBank/DDBJ databases">
        <title>The deep terrestrial virosphere.</title>
        <authorList>
            <person name="Holmfeldt K."/>
            <person name="Nilsson E."/>
            <person name="Simone D."/>
            <person name="Lopez-Fernandez M."/>
            <person name="Wu X."/>
            <person name="de Brujin I."/>
            <person name="Lundin D."/>
            <person name="Andersson A."/>
            <person name="Bertilsson S."/>
            <person name="Dopson M."/>
        </authorList>
    </citation>
    <scope>NUCLEOTIDE SEQUENCE</scope>
    <source>
        <strain evidence="1">MM415A01865</strain>
        <strain evidence="2">MM415B02515</strain>
    </source>
</reference>
<evidence type="ECO:0000313" key="2">
    <source>
        <dbReference type="EMBL" id="QJA89699.1"/>
    </source>
</evidence>
<evidence type="ECO:0000313" key="1">
    <source>
        <dbReference type="EMBL" id="QJA75147.1"/>
    </source>
</evidence>
<dbReference type="EMBL" id="MT142143">
    <property type="protein sequence ID" value="QJA75147.1"/>
    <property type="molecule type" value="Genomic_DNA"/>
</dbReference>
<protein>
    <submittedName>
        <fullName evidence="2">Uncharacterized protein</fullName>
    </submittedName>
</protein>
<sequence>MSAGGTIDTVGENKEFTSTAVEDITIYFNGGDTGEKTSAQDTATEKYLDNYGTVKVLNIRSDQTIQIVSMNGTTFTDPITIIVNKGHTEKFDVPTLFKMVLRTTVAGTNIKIRVRGR</sequence>
<proteinExistence type="predicted"/>
<accession>A0A6M3L5Z1</accession>
<dbReference type="EMBL" id="MT142863">
    <property type="protein sequence ID" value="QJA89699.1"/>
    <property type="molecule type" value="Genomic_DNA"/>
</dbReference>
<dbReference type="AlphaFoldDB" id="A0A6M3L5Z1"/>
<name>A0A6M3L5Z1_9ZZZZ</name>